<evidence type="ECO:0000256" key="1">
    <source>
        <dbReference type="SAM" id="Phobius"/>
    </source>
</evidence>
<comment type="caution">
    <text evidence="2">The sequence shown here is derived from an EMBL/GenBank/DDBJ whole genome shotgun (WGS) entry which is preliminary data.</text>
</comment>
<feature type="transmembrane region" description="Helical" evidence="1">
    <location>
        <begin position="12"/>
        <end position="33"/>
    </location>
</feature>
<dbReference type="EMBL" id="JBITGY010000016">
    <property type="protein sequence ID" value="MFI6504894.1"/>
    <property type="molecule type" value="Genomic_DNA"/>
</dbReference>
<organism evidence="2 3">
    <name type="scientific">Nonomuraea typhae</name>
    <dbReference type="NCBI Taxonomy" id="2603600"/>
    <lineage>
        <taxon>Bacteria</taxon>
        <taxon>Bacillati</taxon>
        <taxon>Actinomycetota</taxon>
        <taxon>Actinomycetes</taxon>
        <taxon>Streptosporangiales</taxon>
        <taxon>Streptosporangiaceae</taxon>
        <taxon>Nonomuraea</taxon>
    </lineage>
</organism>
<proteinExistence type="predicted"/>
<reference evidence="2 3" key="1">
    <citation type="submission" date="2024-10" db="EMBL/GenBank/DDBJ databases">
        <title>The Natural Products Discovery Center: Release of the First 8490 Sequenced Strains for Exploring Actinobacteria Biosynthetic Diversity.</title>
        <authorList>
            <person name="Kalkreuter E."/>
            <person name="Kautsar S.A."/>
            <person name="Yang D."/>
            <person name="Bader C.D."/>
            <person name="Teijaro C.N."/>
            <person name="Fluegel L."/>
            <person name="Davis C.M."/>
            <person name="Simpson J.R."/>
            <person name="Lauterbach L."/>
            <person name="Steele A.D."/>
            <person name="Gui C."/>
            <person name="Meng S."/>
            <person name="Li G."/>
            <person name="Viehrig K."/>
            <person name="Ye F."/>
            <person name="Su P."/>
            <person name="Kiefer A.F."/>
            <person name="Nichols A."/>
            <person name="Cepeda A.J."/>
            <person name="Yan W."/>
            <person name="Fan B."/>
            <person name="Jiang Y."/>
            <person name="Adhikari A."/>
            <person name="Zheng C.-J."/>
            <person name="Schuster L."/>
            <person name="Cowan T.M."/>
            <person name="Smanski M.J."/>
            <person name="Chevrette M.G."/>
            <person name="De Carvalho L.P.S."/>
            <person name="Shen B."/>
        </authorList>
    </citation>
    <scope>NUCLEOTIDE SEQUENCE [LARGE SCALE GENOMIC DNA]</scope>
    <source>
        <strain evidence="2 3">NPDC050545</strain>
    </source>
</reference>
<keyword evidence="1" id="KW-1133">Transmembrane helix</keyword>
<protein>
    <submittedName>
        <fullName evidence="2">Uncharacterized protein</fullName>
    </submittedName>
</protein>
<accession>A0ABW7Z9P5</accession>
<name>A0ABW7Z9P5_9ACTN</name>
<evidence type="ECO:0000313" key="2">
    <source>
        <dbReference type="EMBL" id="MFI6504894.1"/>
    </source>
</evidence>
<keyword evidence="1" id="KW-0812">Transmembrane</keyword>
<dbReference type="RefSeq" id="WP_397090836.1">
    <property type="nucleotide sequence ID" value="NZ_JBITGY010000016.1"/>
</dbReference>
<keyword evidence="3" id="KW-1185">Reference proteome</keyword>
<evidence type="ECO:0000313" key="3">
    <source>
        <dbReference type="Proteomes" id="UP001612741"/>
    </source>
</evidence>
<gene>
    <name evidence="2" type="ORF">ACIBG2_46440</name>
</gene>
<sequence>MRDDCLMEIRYNPVLGWVFLTLGVVTTLLQGWLLLLGTFSPLIVVGLIGLAVGGLYLRRTYFRTEPQAIVLVALIGPVERRFPFPRGESPRLEGDRIVIDTPGKVKKVPVRKSMAHPEDWAAYTATLPHAPGN</sequence>
<keyword evidence="1" id="KW-0472">Membrane</keyword>
<dbReference type="Proteomes" id="UP001612741">
    <property type="component" value="Unassembled WGS sequence"/>
</dbReference>
<feature type="transmembrane region" description="Helical" evidence="1">
    <location>
        <begin position="39"/>
        <end position="57"/>
    </location>
</feature>